<dbReference type="KEGG" id="stac:ABII15_00885"/>
<reference evidence="3" key="1">
    <citation type="submission" date="2024-06" db="EMBL/GenBank/DDBJ databases">
        <title>Streptomyces sp. strain HUAS MG91 genome sequences.</title>
        <authorList>
            <person name="Mo P."/>
        </authorList>
    </citation>
    <scope>NUCLEOTIDE SEQUENCE</scope>
    <source>
        <strain evidence="3">HUAS MG91</strain>
    </source>
</reference>
<dbReference type="RefSeq" id="WP_353940278.1">
    <property type="nucleotide sequence ID" value="NZ_CP159534.1"/>
</dbReference>
<gene>
    <name evidence="3" type="ORF">ABII15_00885</name>
</gene>
<keyword evidence="2" id="KW-0472">Membrane</keyword>
<feature type="compositionally biased region" description="Low complexity" evidence="1">
    <location>
        <begin position="1"/>
        <end position="10"/>
    </location>
</feature>
<evidence type="ECO:0000256" key="2">
    <source>
        <dbReference type="SAM" id="Phobius"/>
    </source>
</evidence>
<evidence type="ECO:0000313" key="3">
    <source>
        <dbReference type="EMBL" id="XCJ68592.1"/>
    </source>
</evidence>
<feature type="compositionally biased region" description="Low complexity" evidence="1">
    <location>
        <begin position="42"/>
        <end position="63"/>
    </location>
</feature>
<evidence type="ECO:0000256" key="1">
    <source>
        <dbReference type="SAM" id="MobiDB-lite"/>
    </source>
</evidence>
<dbReference type="EMBL" id="CP159534">
    <property type="protein sequence ID" value="XCJ68592.1"/>
    <property type="molecule type" value="Genomic_DNA"/>
</dbReference>
<sequence>MSHNQPGPYAGQPPQPGPYVVRQPGPYGPPGQPGPYGPPQQGPYGQPAQPGPYGQPQQAGWGWPPQPGGTPPHRGGAGKTWGIIAGVAVALAAIGGTVFWYIGSKGLKDDGPHRLTAPSTTTFATYFRYGDASDTRGTLGTADTQELEEIGVKNPEPIAASYYEEYLGNLDASDPDELQDKLRSAKNHARFTVTGAYGDIADPKSALVSYFAKTSDRLAVASQKGTSHIVTLLGVAEDAEADSLDGAVMMCAELDVDNYETSEDIKTTVCGWADYSTIALVTPYNGILGLSTGEAAELTGKVRGDLRVAR</sequence>
<keyword evidence="2" id="KW-1133">Transmembrane helix</keyword>
<feature type="compositionally biased region" description="Pro residues" evidence="1">
    <location>
        <begin position="26"/>
        <end position="41"/>
    </location>
</feature>
<feature type="transmembrane region" description="Helical" evidence="2">
    <location>
        <begin position="81"/>
        <end position="102"/>
    </location>
</feature>
<protein>
    <submittedName>
        <fullName evidence="3">Uncharacterized protein</fullName>
    </submittedName>
</protein>
<name>A0AAU8IJP3_9ACTN</name>
<proteinExistence type="predicted"/>
<dbReference type="AlphaFoldDB" id="A0AAU8IJP3"/>
<keyword evidence="2" id="KW-0812">Transmembrane</keyword>
<accession>A0AAU8IJP3</accession>
<organism evidence="3">
    <name type="scientific">Streptomyces tabacisoli</name>
    <dbReference type="NCBI Taxonomy" id="3156398"/>
    <lineage>
        <taxon>Bacteria</taxon>
        <taxon>Bacillati</taxon>
        <taxon>Actinomycetota</taxon>
        <taxon>Actinomycetes</taxon>
        <taxon>Kitasatosporales</taxon>
        <taxon>Streptomycetaceae</taxon>
        <taxon>Streptomyces</taxon>
    </lineage>
</organism>
<feature type="region of interest" description="Disordered" evidence="1">
    <location>
        <begin position="1"/>
        <end position="77"/>
    </location>
</feature>